<dbReference type="RefSeq" id="WP_309652857.1">
    <property type="nucleotide sequence ID" value="NZ_JARWAK010000008.1"/>
</dbReference>
<dbReference type="EMBL" id="JARWAK010000008">
    <property type="protein sequence ID" value="MDR5867264.1"/>
    <property type="molecule type" value="Genomic_DNA"/>
</dbReference>
<sequence>MRLIDQLTNHPLLDERPVKHVFEPMGFEVHVESVESPCPDDMPEEHQRFTEDPDAYLEGLDFDVPDGFTELGRWETEEPEIVMLAVKPTTALALALLTPVDDAEVPA</sequence>
<accession>A0ABU1G300</accession>
<reference evidence="1 2" key="1">
    <citation type="submission" date="2023-04" db="EMBL/GenBank/DDBJ databases">
        <title>A long-awaited taxogenomic arrangement of the family Halomonadaceae.</title>
        <authorList>
            <person name="De La Haba R."/>
            <person name="Chuvochina M."/>
            <person name="Wittouck S."/>
            <person name="Arahal D.R."/>
            <person name="Sanchez-Porro C."/>
            <person name="Hugenholtz P."/>
            <person name="Ventosa A."/>
        </authorList>
    </citation>
    <scope>NUCLEOTIDE SEQUENCE [LARGE SCALE GENOMIC DNA]</scope>
    <source>
        <strain evidence="1 2">DSM 23530</strain>
    </source>
</reference>
<evidence type="ECO:0000313" key="1">
    <source>
        <dbReference type="EMBL" id="MDR5867264.1"/>
    </source>
</evidence>
<comment type="caution">
    <text evidence="1">The sequence shown here is derived from an EMBL/GenBank/DDBJ whole genome shotgun (WGS) entry which is preliminary data.</text>
</comment>
<name>A0ABU1G300_9GAMM</name>
<evidence type="ECO:0000313" key="2">
    <source>
        <dbReference type="Proteomes" id="UP001264519"/>
    </source>
</evidence>
<protein>
    <submittedName>
        <fullName evidence="1">Uncharacterized protein</fullName>
    </submittedName>
</protein>
<proteinExistence type="predicted"/>
<keyword evidence="2" id="KW-1185">Reference proteome</keyword>
<gene>
    <name evidence="1" type="ORF">QC818_10725</name>
</gene>
<organism evidence="1 2">
    <name type="scientific">Halomonas koreensis</name>
    <dbReference type="NCBI Taxonomy" id="245385"/>
    <lineage>
        <taxon>Bacteria</taxon>
        <taxon>Pseudomonadati</taxon>
        <taxon>Pseudomonadota</taxon>
        <taxon>Gammaproteobacteria</taxon>
        <taxon>Oceanospirillales</taxon>
        <taxon>Halomonadaceae</taxon>
        <taxon>Halomonas</taxon>
    </lineage>
</organism>
<dbReference type="Proteomes" id="UP001264519">
    <property type="component" value="Unassembled WGS sequence"/>
</dbReference>